<dbReference type="AlphaFoldDB" id="A0A9X7VZW0"/>
<dbReference type="EMBL" id="CP071182">
    <property type="protein sequence ID" value="QSO48024.1"/>
    <property type="molecule type" value="Genomic_DNA"/>
</dbReference>
<sequence>MKQRHTKQRHTVVGVILSCCLLAGCGGGSTAADAANTQPDYTSTKQMVLDILHSADGKTAISEVLKDPSLKTQFLVSQTDVTTAMEKALTSGKDESLLSQQLKDPKFAADLSKAIEPELIQQQKQLMKDPTYQKDMLVLLKSPDFTKQLQDLMQTPEFRGQIMKVMTDALQTPAFRMQFQDALKQAVADSMQSAGGQQGGQGGQGKSGSGSSGGGGGSSGGQSSGGGS</sequence>
<feature type="signal peptide" evidence="2">
    <location>
        <begin position="1"/>
        <end position="34"/>
    </location>
</feature>
<dbReference type="InterPro" id="IPR041262">
    <property type="entry name" value="GerD_central"/>
</dbReference>
<dbReference type="KEGG" id="afx:JZ786_03060"/>
<evidence type="ECO:0000256" key="2">
    <source>
        <dbReference type="SAM" id="SignalP"/>
    </source>
</evidence>
<reference evidence="4 5" key="1">
    <citation type="submission" date="2021-02" db="EMBL/GenBank/DDBJ databases">
        <title>Alicyclobacillus curvatus sp. nov. and Alicyclobacillus mengziensis sp. nov., two acidophilic bacteria isolated from acid mine drainage.</title>
        <authorList>
            <person name="Huang Y."/>
        </authorList>
    </citation>
    <scope>NUCLEOTIDE SEQUENCE [LARGE SCALE GENOMIC DNA]</scope>
    <source>
        <strain evidence="4 5">S30H14</strain>
    </source>
</reference>
<evidence type="ECO:0000256" key="1">
    <source>
        <dbReference type="SAM" id="MobiDB-lite"/>
    </source>
</evidence>
<keyword evidence="5" id="KW-1185">Reference proteome</keyword>
<feature type="compositionally biased region" description="Gly residues" evidence="1">
    <location>
        <begin position="196"/>
        <end position="228"/>
    </location>
</feature>
<protein>
    <recommendedName>
        <fullName evidence="3">Spore germination GerD central core domain-containing protein</fullName>
    </recommendedName>
</protein>
<feature type="domain" description="Spore germination GerD central core" evidence="3">
    <location>
        <begin position="76"/>
        <end position="187"/>
    </location>
</feature>
<evidence type="ECO:0000313" key="4">
    <source>
        <dbReference type="EMBL" id="QSO48024.1"/>
    </source>
</evidence>
<feature type="chain" id="PRO_5040850847" description="Spore germination GerD central core domain-containing protein" evidence="2">
    <location>
        <begin position="35"/>
        <end position="228"/>
    </location>
</feature>
<proteinExistence type="predicted"/>
<evidence type="ECO:0000259" key="3">
    <source>
        <dbReference type="Pfam" id="PF17898"/>
    </source>
</evidence>
<dbReference type="NCBIfam" id="NF040801">
    <property type="entry name" value="spore_GerD"/>
    <property type="match status" value="1"/>
</dbReference>
<dbReference type="Proteomes" id="UP000663505">
    <property type="component" value="Chromosome"/>
</dbReference>
<dbReference type="RefSeq" id="WP_206657360.1">
    <property type="nucleotide sequence ID" value="NZ_CP071182.1"/>
</dbReference>
<accession>A0A9X7VZW0</accession>
<organism evidence="4 5">
    <name type="scientific">Alicyclobacillus mengziensis</name>
    <dbReference type="NCBI Taxonomy" id="2931921"/>
    <lineage>
        <taxon>Bacteria</taxon>
        <taxon>Bacillati</taxon>
        <taxon>Bacillota</taxon>
        <taxon>Bacilli</taxon>
        <taxon>Bacillales</taxon>
        <taxon>Alicyclobacillaceae</taxon>
        <taxon>Alicyclobacillus</taxon>
    </lineage>
</organism>
<feature type="region of interest" description="Disordered" evidence="1">
    <location>
        <begin position="187"/>
        <end position="228"/>
    </location>
</feature>
<dbReference type="PROSITE" id="PS51257">
    <property type="entry name" value="PROKAR_LIPOPROTEIN"/>
    <property type="match status" value="1"/>
</dbReference>
<gene>
    <name evidence="4" type="ORF">JZ786_03060</name>
</gene>
<evidence type="ECO:0000313" key="5">
    <source>
        <dbReference type="Proteomes" id="UP000663505"/>
    </source>
</evidence>
<keyword evidence="2" id="KW-0732">Signal</keyword>
<name>A0A9X7VZW0_9BACL</name>
<dbReference type="Pfam" id="PF17898">
    <property type="entry name" value="GerD"/>
    <property type="match status" value="1"/>
</dbReference>